<comment type="caution">
    <text evidence="2">The sequence shown here is derived from an EMBL/GenBank/DDBJ whole genome shotgun (WGS) entry which is preliminary data.</text>
</comment>
<protein>
    <submittedName>
        <fullName evidence="2">Uncharacterized protein</fullName>
    </submittedName>
</protein>
<sequence>MLSSPLEYEQNVGENVSERVQNSDGARGVAKAELSAETPSRDSAAESPGGPFGPRPSDDPVVCPCGENHNARETLGSVGFGLGSQASDSDVSGVSSDSDVSGHEIYCGCPSCLLPRCDSPPSAAGCPYDFCPGCNEICDDEFCFCADDCTICDHIDLALEQFTFTSTPDLLPQGDYQDC</sequence>
<gene>
    <name evidence="2" type="ORF">LCGC14_1677950</name>
</gene>
<proteinExistence type="predicted"/>
<dbReference type="EMBL" id="LAZR01014503">
    <property type="protein sequence ID" value="KKM17216.1"/>
    <property type="molecule type" value="Genomic_DNA"/>
</dbReference>
<organism evidence="2">
    <name type="scientific">marine sediment metagenome</name>
    <dbReference type="NCBI Taxonomy" id="412755"/>
    <lineage>
        <taxon>unclassified sequences</taxon>
        <taxon>metagenomes</taxon>
        <taxon>ecological metagenomes</taxon>
    </lineage>
</organism>
<feature type="compositionally biased region" description="Polar residues" evidence="1">
    <location>
        <begin position="12"/>
        <end position="24"/>
    </location>
</feature>
<dbReference type="AlphaFoldDB" id="A0A0F9HPI9"/>
<evidence type="ECO:0000313" key="2">
    <source>
        <dbReference type="EMBL" id="KKM17216.1"/>
    </source>
</evidence>
<feature type="non-terminal residue" evidence="2">
    <location>
        <position position="179"/>
    </location>
</feature>
<feature type="region of interest" description="Disordered" evidence="1">
    <location>
        <begin position="1"/>
        <end position="57"/>
    </location>
</feature>
<reference evidence="2" key="1">
    <citation type="journal article" date="2015" name="Nature">
        <title>Complex archaea that bridge the gap between prokaryotes and eukaryotes.</title>
        <authorList>
            <person name="Spang A."/>
            <person name="Saw J.H."/>
            <person name="Jorgensen S.L."/>
            <person name="Zaremba-Niedzwiedzka K."/>
            <person name="Martijn J."/>
            <person name="Lind A.E."/>
            <person name="van Eijk R."/>
            <person name="Schleper C."/>
            <person name="Guy L."/>
            <person name="Ettema T.J."/>
        </authorList>
    </citation>
    <scope>NUCLEOTIDE SEQUENCE</scope>
</reference>
<name>A0A0F9HPI9_9ZZZZ</name>
<evidence type="ECO:0000256" key="1">
    <source>
        <dbReference type="SAM" id="MobiDB-lite"/>
    </source>
</evidence>
<accession>A0A0F9HPI9</accession>